<dbReference type="EMBL" id="DSVL01000196">
    <property type="protein sequence ID" value="HFH29104.1"/>
    <property type="molecule type" value="Genomic_DNA"/>
</dbReference>
<dbReference type="PANTHER" id="PTHR45138:SF9">
    <property type="entry name" value="DIGUANYLATE CYCLASE DGCM-RELATED"/>
    <property type="match status" value="1"/>
</dbReference>
<proteinExistence type="predicted"/>
<dbReference type="NCBIfam" id="TIGR00229">
    <property type="entry name" value="sensory_box"/>
    <property type="match status" value="1"/>
</dbReference>
<dbReference type="Gene3D" id="3.30.450.20">
    <property type="entry name" value="PAS domain"/>
    <property type="match status" value="1"/>
</dbReference>
<dbReference type="Pfam" id="PF13185">
    <property type="entry name" value="GAF_2"/>
    <property type="match status" value="1"/>
</dbReference>
<evidence type="ECO:0000313" key="6">
    <source>
        <dbReference type="EMBL" id="HFH29104.1"/>
    </source>
</evidence>
<comment type="catalytic activity">
    <reaction evidence="2">
        <text>2 GTP = 3',3'-c-di-GMP + 2 diphosphate</text>
        <dbReference type="Rhea" id="RHEA:24898"/>
        <dbReference type="ChEBI" id="CHEBI:33019"/>
        <dbReference type="ChEBI" id="CHEBI:37565"/>
        <dbReference type="ChEBI" id="CHEBI:58805"/>
        <dbReference type="EC" id="2.7.7.65"/>
    </reaction>
</comment>
<feature type="coiled-coil region" evidence="3">
    <location>
        <begin position="131"/>
        <end position="158"/>
    </location>
</feature>
<dbReference type="CDD" id="cd00130">
    <property type="entry name" value="PAS"/>
    <property type="match status" value="1"/>
</dbReference>
<dbReference type="InterPro" id="IPR043128">
    <property type="entry name" value="Rev_trsase/Diguanyl_cyclase"/>
</dbReference>
<dbReference type="InterPro" id="IPR050469">
    <property type="entry name" value="Diguanylate_Cyclase"/>
</dbReference>
<dbReference type="SMART" id="SM00267">
    <property type="entry name" value="GGDEF"/>
    <property type="match status" value="1"/>
</dbReference>
<dbReference type="CDD" id="cd01949">
    <property type="entry name" value="GGDEF"/>
    <property type="match status" value="1"/>
</dbReference>
<dbReference type="Gene3D" id="3.30.450.40">
    <property type="match status" value="1"/>
</dbReference>
<dbReference type="InterPro" id="IPR013655">
    <property type="entry name" value="PAS_fold_3"/>
</dbReference>
<evidence type="ECO:0000259" key="5">
    <source>
        <dbReference type="PROSITE" id="PS50887"/>
    </source>
</evidence>
<dbReference type="PROSITE" id="PS50112">
    <property type="entry name" value="PAS"/>
    <property type="match status" value="1"/>
</dbReference>
<dbReference type="InterPro" id="IPR000160">
    <property type="entry name" value="GGDEF_dom"/>
</dbReference>
<evidence type="ECO:0000256" key="3">
    <source>
        <dbReference type="SAM" id="Coils"/>
    </source>
</evidence>
<feature type="domain" description="PAS" evidence="4">
    <location>
        <begin position="51"/>
        <end position="86"/>
    </location>
</feature>
<comment type="caution">
    <text evidence="6">The sequence shown here is derived from an EMBL/GenBank/DDBJ whole genome shotgun (WGS) entry which is preliminary data.</text>
</comment>
<dbReference type="Pfam" id="PF08447">
    <property type="entry name" value="PAS_3"/>
    <property type="match status" value="1"/>
</dbReference>
<dbReference type="GO" id="GO:0005886">
    <property type="term" value="C:plasma membrane"/>
    <property type="evidence" value="ECO:0007669"/>
    <property type="project" value="TreeGrafter"/>
</dbReference>
<dbReference type="GO" id="GO:0052621">
    <property type="term" value="F:diguanylate cyclase activity"/>
    <property type="evidence" value="ECO:0007669"/>
    <property type="project" value="UniProtKB-EC"/>
</dbReference>
<dbReference type="SUPFAM" id="SSF55073">
    <property type="entry name" value="Nucleotide cyclase"/>
    <property type="match status" value="1"/>
</dbReference>
<dbReference type="InterPro" id="IPR029016">
    <property type="entry name" value="GAF-like_dom_sf"/>
</dbReference>
<dbReference type="Gene3D" id="3.30.70.270">
    <property type="match status" value="1"/>
</dbReference>
<gene>
    <name evidence="6" type="ORF">ENS59_06275</name>
</gene>
<dbReference type="AlphaFoldDB" id="A0A7C3IGT1"/>
<dbReference type="SUPFAM" id="SSF55781">
    <property type="entry name" value="GAF domain-like"/>
    <property type="match status" value="1"/>
</dbReference>
<dbReference type="Pfam" id="PF00990">
    <property type="entry name" value="GGDEF"/>
    <property type="match status" value="1"/>
</dbReference>
<dbReference type="InterPro" id="IPR003018">
    <property type="entry name" value="GAF"/>
</dbReference>
<evidence type="ECO:0000256" key="2">
    <source>
        <dbReference type="ARBA" id="ARBA00034247"/>
    </source>
</evidence>
<dbReference type="InterPro" id="IPR000014">
    <property type="entry name" value="PAS"/>
</dbReference>
<sequence>MFNNSIHFKKLSLQQKIQKSPYLLTLLKGTGVFIKDYVSGEAVPNTLWKNLGYTDRDMKGDTWLQFIHPDDLEKAHNFHNRLVSGESDLWEGEYRIQARSGEYLTIRHRALVLERSEDKRPRVYVGWDIDITDLVKELEETKKKLEMYKHLLQRSEDIRNAATILSTTLDPYEAGEHMIEQARRILSFDAAAVRVLEEDEAILLAAAGFPSGYDPAGLPNLILHPTKTTTHTPQLFNPASGPYRTIMAVPILRKNKLVGCIELYSKQNTFSQEEVGNAMLFSEQAGVAFTNALRYKVSEQEAATDWLTGLPTRRSFHARLNRILLEVKPDETLSVLMIDIDHFKHINDNYGHIFGDSVLVGVASACKEAFRTQDISCRYGGEEFLLLLHGADQKTATMVAERIRDHVQNLTFKEHPEVSVSVSIGIYTTTYQQDIKESIAYADEALYRAKESGRNRCILYN</sequence>
<protein>
    <recommendedName>
        <fullName evidence="1">diguanylate cyclase</fullName>
        <ecNumber evidence="1">2.7.7.65</ecNumber>
    </recommendedName>
</protein>
<dbReference type="FunFam" id="3.30.70.270:FF:000001">
    <property type="entry name" value="Diguanylate cyclase domain protein"/>
    <property type="match status" value="1"/>
</dbReference>
<dbReference type="GO" id="GO:1902201">
    <property type="term" value="P:negative regulation of bacterial-type flagellum-dependent cell motility"/>
    <property type="evidence" value="ECO:0007669"/>
    <property type="project" value="TreeGrafter"/>
</dbReference>
<dbReference type="InterPro" id="IPR029787">
    <property type="entry name" value="Nucleotide_cyclase"/>
</dbReference>
<accession>A0A7C3IGT1</accession>
<feature type="domain" description="GGDEF" evidence="5">
    <location>
        <begin position="331"/>
        <end position="461"/>
    </location>
</feature>
<dbReference type="PROSITE" id="PS50887">
    <property type="entry name" value="GGDEF"/>
    <property type="match status" value="1"/>
</dbReference>
<name>A0A7C3IGT1_9SPIR</name>
<evidence type="ECO:0000256" key="1">
    <source>
        <dbReference type="ARBA" id="ARBA00012528"/>
    </source>
</evidence>
<dbReference type="EC" id="2.7.7.65" evidence="1"/>
<dbReference type="SUPFAM" id="SSF55785">
    <property type="entry name" value="PYP-like sensor domain (PAS domain)"/>
    <property type="match status" value="1"/>
</dbReference>
<reference evidence="6" key="1">
    <citation type="journal article" date="2020" name="mSystems">
        <title>Genome- and Community-Level Interaction Insights into Carbon Utilization and Element Cycling Functions of Hydrothermarchaeota in Hydrothermal Sediment.</title>
        <authorList>
            <person name="Zhou Z."/>
            <person name="Liu Y."/>
            <person name="Xu W."/>
            <person name="Pan J."/>
            <person name="Luo Z.H."/>
            <person name="Li M."/>
        </authorList>
    </citation>
    <scope>NUCLEOTIDE SEQUENCE [LARGE SCALE GENOMIC DNA]</scope>
    <source>
        <strain evidence="6">SpSt-503</strain>
    </source>
</reference>
<evidence type="ECO:0000259" key="4">
    <source>
        <dbReference type="PROSITE" id="PS50112"/>
    </source>
</evidence>
<dbReference type="InterPro" id="IPR035965">
    <property type="entry name" value="PAS-like_dom_sf"/>
</dbReference>
<dbReference type="PANTHER" id="PTHR45138">
    <property type="entry name" value="REGULATORY COMPONENTS OF SENSORY TRANSDUCTION SYSTEM"/>
    <property type="match status" value="1"/>
</dbReference>
<dbReference type="NCBIfam" id="TIGR00254">
    <property type="entry name" value="GGDEF"/>
    <property type="match status" value="1"/>
</dbReference>
<keyword evidence="3" id="KW-0175">Coiled coil</keyword>
<organism evidence="6">
    <name type="scientific">Gracilinema caldarium</name>
    <dbReference type="NCBI Taxonomy" id="215591"/>
    <lineage>
        <taxon>Bacteria</taxon>
        <taxon>Pseudomonadati</taxon>
        <taxon>Spirochaetota</taxon>
        <taxon>Spirochaetia</taxon>
        <taxon>Spirochaetales</taxon>
        <taxon>Breznakiellaceae</taxon>
        <taxon>Gracilinema</taxon>
    </lineage>
</organism>
<dbReference type="GO" id="GO:0043709">
    <property type="term" value="P:cell adhesion involved in single-species biofilm formation"/>
    <property type="evidence" value="ECO:0007669"/>
    <property type="project" value="TreeGrafter"/>
</dbReference>